<feature type="region of interest" description="Disordered" evidence="2">
    <location>
        <begin position="1"/>
        <end position="67"/>
    </location>
</feature>
<protein>
    <submittedName>
        <fullName evidence="3">Uncharacterized protein</fullName>
    </submittedName>
</protein>
<gene>
    <name evidence="3" type="ORF">TrLO_g10006</name>
</gene>
<dbReference type="PANTHER" id="PTHR21549">
    <property type="entry name" value="MUTATED IN BLADDER CANCER 1"/>
    <property type="match status" value="1"/>
</dbReference>
<feature type="compositionally biased region" description="Pro residues" evidence="2">
    <location>
        <begin position="1"/>
        <end position="10"/>
    </location>
</feature>
<keyword evidence="1" id="KW-0175">Coiled coil</keyword>
<evidence type="ECO:0000256" key="2">
    <source>
        <dbReference type="SAM" id="MobiDB-lite"/>
    </source>
</evidence>
<dbReference type="PANTHER" id="PTHR21549:SF0">
    <property type="entry name" value="COILED-COIL DOMAIN-CONTAINING PROTEIN 112"/>
    <property type="match status" value="1"/>
</dbReference>
<evidence type="ECO:0000313" key="3">
    <source>
        <dbReference type="EMBL" id="GMH54972.1"/>
    </source>
</evidence>
<comment type="caution">
    <text evidence="3">The sequence shown here is derived from an EMBL/GenBank/DDBJ whole genome shotgun (WGS) entry which is preliminary data.</text>
</comment>
<dbReference type="Proteomes" id="UP001165122">
    <property type="component" value="Unassembled WGS sequence"/>
</dbReference>
<proteinExistence type="predicted"/>
<sequence length="585" mass="66724">MASPAAPSPPTHTSLTGSPPPATPPPVPPSTLLRANHTPLGDAGAPSPSEYTPPPPAFKTKSKPITRTAKKQIRLQWTNDGKSINARVKSVEAECKTQQERFCPGFKGTMVEAKMEYKRSIGRLRSYANIAKSALTSMSSTSLAGKDLKELNKRCSASVSSYERDVQSVAERVRVEGVRLDRESRDLEQFLEGCGQKFNRWENGEVQSNADYDFEVHQVPSVTATDGGEAFEMSEITAGPTIRAKIDKNDDDHKRTHMKGEEFKRRIAKIDNLTSADGGKTGTWHPDEHSGFLKAWTRCNGDVDVIVKAVREHAALLKNRKDSEIVSHAAWYLSYLSRCAEKRDLAERWRKWKNSERDRKVEDGLKEIEQLTAEAEKKKGDPELTSEQVREAQKQQKAAIRAWREEKLREKEKENFVKEQQREEEKLLWEQKQEKHRYLRARVNDYKAQKERDCERDKKIKSLSDKTNAARRFSREEIENRREAEINSIKQKRLEKERAVRAKQFEAARLQSITKEKNDTIARDFNRLTGGTKASGARAYTNEELDDMDEHKKIRKAHDKPIFYNARDLQVGGGRRGVPTWRGGI</sequence>
<evidence type="ECO:0000256" key="1">
    <source>
        <dbReference type="ARBA" id="ARBA00023054"/>
    </source>
</evidence>
<keyword evidence="4" id="KW-1185">Reference proteome</keyword>
<dbReference type="AlphaFoldDB" id="A0A9W6ZIE7"/>
<feature type="compositionally biased region" description="Pro residues" evidence="2">
    <location>
        <begin position="18"/>
        <end position="29"/>
    </location>
</feature>
<dbReference type="EMBL" id="BRXW01000440">
    <property type="protein sequence ID" value="GMH54972.1"/>
    <property type="molecule type" value="Genomic_DNA"/>
</dbReference>
<organism evidence="3 4">
    <name type="scientific">Triparma laevis f. longispina</name>
    <dbReference type="NCBI Taxonomy" id="1714387"/>
    <lineage>
        <taxon>Eukaryota</taxon>
        <taxon>Sar</taxon>
        <taxon>Stramenopiles</taxon>
        <taxon>Ochrophyta</taxon>
        <taxon>Bolidophyceae</taxon>
        <taxon>Parmales</taxon>
        <taxon>Triparmaceae</taxon>
        <taxon>Triparma</taxon>
    </lineage>
</organism>
<dbReference type="OrthoDB" id="199582at2759"/>
<dbReference type="InterPro" id="IPR039902">
    <property type="entry name" value="CCDC148/CCDC112"/>
</dbReference>
<name>A0A9W6ZIE7_9STRA</name>
<evidence type="ECO:0000313" key="4">
    <source>
        <dbReference type="Proteomes" id="UP001165122"/>
    </source>
</evidence>
<accession>A0A9W6ZIE7</accession>
<reference evidence="4" key="1">
    <citation type="journal article" date="2023" name="Commun. Biol.">
        <title>Genome analysis of Parmales, the sister group of diatoms, reveals the evolutionary specialization of diatoms from phago-mixotrophs to photoautotrophs.</title>
        <authorList>
            <person name="Ban H."/>
            <person name="Sato S."/>
            <person name="Yoshikawa S."/>
            <person name="Yamada K."/>
            <person name="Nakamura Y."/>
            <person name="Ichinomiya M."/>
            <person name="Sato N."/>
            <person name="Blanc-Mathieu R."/>
            <person name="Endo H."/>
            <person name="Kuwata A."/>
            <person name="Ogata H."/>
        </authorList>
    </citation>
    <scope>NUCLEOTIDE SEQUENCE [LARGE SCALE GENOMIC DNA]</scope>
    <source>
        <strain evidence="4">NIES 3700</strain>
    </source>
</reference>